<sequence>MATQPLLVSPSVLSTTCLNLPSQSISRKQSHNSGLVNGSWEEESVARAFQIQISSKLYIHYSIDNYIMPIKPRRSLSLLASVFQSSQSEYSNPSTAPSTAPSTPSSENRSFSSDSSFEITHISREPAYYDDLQSSNIDVLSVSSTAATVEETSLLDSDPFADLSAPPVASPLLPKERPSPSSTRPPNSPLSPTGSTSRSRSATLVSSPVRPAYQKRPIHSSPSLPSLSTLATANVNIPKKVCRLRRFSYNFKSAFLT</sequence>
<comment type="caution">
    <text evidence="2">The sequence shown here is derived from an EMBL/GenBank/DDBJ whole genome shotgun (WGS) entry which is preliminary data.</text>
</comment>
<keyword evidence="3" id="KW-1185">Reference proteome</keyword>
<reference evidence="2" key="1">
    <citation type="submission" date="2022-08" db="EMBL/GenBank/DDBJ databases">
        <authorList>
            <consortium name="DOE Joint Genome Institute"/>
            <person name="Min B."/>
            <person name="Sierra-Patev S."/>
            <person name="Naranjo-Ortiz M."/>
            <person name="Looney B."/>
            <person name="Konkel Z."/>
            <person name="Slot J.C."/>
            <person name="Sakamoto Y."/>
            <person name="Steenwyk J.L."/>
            <person name="Rokas A."/>
            <person name="Carro J."/>
            <person name="Camarero S."/>
            <person name="Ferreira P."/>
            <person name="Molpeceres G."/>
            <person name="Ruiz-duenas F.J."/>
            <person name="Serrano A."/>
            <person name="Henrissat B."/>
            <person name="Drula E."/>
            <person name="Hughes K.W."/>
            <person name="Mata J.L."/>
            <person name="Ishikawa N.K."/>
            <person name="Vargas-Isla R."/>
            <person name="Ushijima S."/>
            <person name="Smith C.A."/>
            <person name="Ahrendt S."/>
            <person name="Andreopoulos W."/>
            <person name="He G."/>
            <person name="LaButti K."/>
            <person name="Lipzen A."/>
            <person name="Ng V."/>
            <person name="Riley R."/>
            <person name="Sandor L."/>
            <person name="Barry K."/>
            <person name="Martinez A.T."/>
            <person name="Xiao Y."/>
            <person name="Gibbons J.G."/>
            <person name="Terashima K."/>
            <person name="Hibbett D.S."/>
            <person name="Grigoriev I.V."/>
        </authorList>
    </citation>
    <scope>NUCLEOTIDE SEQUENCE</scope>
    <source>
        <strain evidence="2">ET3784</strain>
    </source>
</reference>
<dbReference type="EMBL" id="JANVFO010000032">
    <property type="protein sequence ID" value="KAJ3731288.1"/>
    <property type="molecule type" value="Genomic_DNA"/>
</dbReference>
<evidence type="ECO:0000256" key="1">
    <source>
        <dbReference type="SAM" id="MobiDB-lite"/>
    </source>
</evidence>
<gene>
    <name evidence="2" type="ORF">DFJ43DRAFT_438720</name>
</gene>
<name>A0AA38JPG1_9AGAR</name>
<evidence type="ECO:0000313" key="2">
    <source>
        <dbReference type="EMBL" id="KAJ3731288.1"/>
    </source>
</evidence>
<proteinExistence type="predicted"/>
<accession>A0AA38JPG1</accession>
<protein>
    <submittedName>
        <fullName evidence="2">Uncharacterized protein</fullName>
    </submittedName>
</protein>
<feature type="region of interest" description="Disordered" evidence="1">
    <location>
        <begin position="88"/>
        <end position="114"/>
    </location>
</feature>
<feature type="compositionally biased region" description="Low complexity" evidence="1">
    <location>
        <begin position="93"/>
        <end position="114"/>
    </location>
</feature>
<feature type="compositionally biased region" description="Polar residues" evidence="1">
    <location>
        <begin position="193"/>
        <end position="206"/>
    </location>
</feature>
<feature type="compositionally biased region" description="Low complexity" evidence="1">
    <location>
        <begin position="163"/>
        <end position="185"/>
    </location>
</feature>
<evidence type="ECO:0000313" key="3">
    <source>
        <dbReference type="Proteomes" id="UP001176059"/>
    </source>
</evidence>
<dbReference type="Proteomes" id="UP001176059">
    <property type="component" value="Unassembled WGS sequence"/>
</dbReference>
<reference evidence="2" key="2">
    <citation type="journal article" date="2023" name="Proc. Natl. Acad. Sci. U.S.A.">
        <title>A global phylogenomic analysis of the shiitake genus Lentinula.</title>
        <authorList>
            <person name="Sierra-Patev S."/>
            <person name="Min B."/>
            <person name="Naranjo-Ortiz M."/>
            <person name="Looney B."/>
            <person name="Konkel Z."/>
            <person name="Slot J.C."/>
            <person name="Sakamoto Y."/>
            <person name="Steenwyk J.L."/>
            <person name="Rokas A."/>
            <person name="Carro J."/>
            <person name="Camarero S."/>
            <person name="Ferreira P."/>
            <person name="Molpeceres G."/>
            <person name="Ruiz-Duenas F.J."/>
            <person name="Serrano A."/>
            <person name="Henrissat B."/>
            <person name="Drula E."/>
            <person name="Hughes K.W."/>
            <person name="Mata J.L."/>
            <person name="Ishikawa N.K."/>
            <person name="Vargas-Isla R."/>
            <person name="Ushijima S."/>
            <person name="Smith C.A."/>
            <person name="Donoghue J."/>
            <person name="Ahrendt S."/>
            <person name="Andreopoulos W."/>
            <person name="He G."/>
            <person name="LaButti K."/>
            <person name="Lipzen A."/>
            <person name="Ng V."/>
            <person name="Riley R."/>
            <person name="Sandor L."/>
            <person name="Barry K."/>
            <person name="Martinez A.T."/>
            <person name="Xiao Y."/>
            <person name="Gibbons J.G."/>
            <person name="Terashima K."/>
            <person name="Grigoriev I.V."/>
            <person name="Hibbett D."/>
        </authorList>
    </citation>
    <scope>NUCLEOTIDE SEQUENCE</scope>
    <source>
        <strain evidence="2">ET3784</strain>
    </source>
</reference>
<dbReference type="AlphaFoldDB" id="A0AA38JPG1"/>
<organism evidence="2 3">
    <name type="scientific">Lentinula guzmanii</name>
    <dbReference type="NCBI Taxonomy" id="2804957"/>
    <lineage>
        <taxon>Eukaryota</taxon>
        <taxon>Fungi</taxon>
        <taxon>Dikarya</taxon>
        <taxon>Basidiomycota</taxon>
        <taxon>Agaricomycotina</taxon>
        <taxon>Agaricomycetes</taxon>
        <taxon>Agaricomycetidae</taxon>
        <taxon>Agaricales</taxon>
        <taxon>Marasmiineae</taxon>
        <taxon>Omphalotaceae</taxon>
        <taxon>Lentinula</taxon>
    </lineage>
</organism>
<feature type="region of interest" description="Disordered" evidence="1">
    <location>
        <begin position="157"/>
        <end position="225"/>
    </location>
</feature>